<dbReference type="InterPro" id="IPR039426">
    <property type="entry name" value="TonB-dep_rcpt-like"/>
</dbReference>
<feature type="signal peptide" evidence="10">
    <location>
        <begin position="1"/>
        <end position="25"/>
    </location>
</feature>
<dbReference type="InterPro" id="IPR023997">
    <property type="entry name" value="TonB-dep_OMP_SusC/RagA_CS"/>
</dbReference>
<keyword evidence="5 9" id="KW-0798">TonB box</keyword>
<dbReference type="Gene3D" id="2.60.40.1120">
    <property type="entry name" value="Carboxypeptidase-like, regulatory domain"/>
    <property type="match status" value="1"/>
</dbReference>
<dbReference type="SUPFAM" id="SSF49464">
    <property type="entry name" value="Carboxypeptidase regulatory domain-like"/>
    <property type="match status" value="1"/>
</dbReference>
<comment type="subcellular location">
    <subcellularLocation>
        <location evidence="1 8">Cell outer membrane</location>
        <topology evidence="1 8">Multi-pass membrane protein</topology>
    </subcellularLocation>
</comment>
<keyword evidence="7 8" id="KW-0998">Cell outer membrane</keyword>
<keyword evidence="2 8" id="KW-0813">Transport</keyword>
<dbReference type="RefSeq" id="WP_274266887.1">
    <property type="nucleotide sequence ID" value="NZ_CP117880.1"/>
</dbReference>
<evidence type="ECO:0000313" key="13">
    <source>
        <dbReference type="EMBL" id="WDF68154.1"/>
    </source>
</evidence>
<dbReference type="Proteomes" id="UP001221558">
    <property type="component" value="Chromosome"/>
</dbReference>
<evidence type="ECO:0000256" key="4">
    <source>
        <dbReference type="ARBA" id="ARBA00022692"/>
    </source>
</evidence>
<evidence type="ECO:0000256" key="10">
    <source>
        <dbReference type="SAM" id="SignalP"/>
    </source>
</evidence>
<proteinExistence type="inferred from homology"/>
<feature type="domain" description="TonB-dependent receptor plug" evidence="12">
    <location>
        <begin position="120"/>
        <end position="226"/>
    </location>
</feature>
<dbReference type="Gene3D" id="2.170.130.10">
    <property type="entry name" value="TonB-dependent receptor, plug domain"/>
    <property type="match status" value="1"/>
</dbReference>
<reference evidence="13 14" key="1">
    <citation type="submission" date="2023-02" db="EMBL/GenBank/DDBJ databases">
        <title>Genome sequence of Sphingobacterium sp. KACC 22765.</title>
        <authorList>
            <person name="Kim S."/>
            <person name="Heo J."/>
            <person name="Kwon S.-W."/>
        </authorList>
    </citation>
    <scope>NUCLEOTIDE SEQUENCE [LARGE SCALE GENOMIC DNA]</scope>
    <source>
        <strain evidence="13 14">KACC 22765</strain>
    </source>
</reference>
<sequence>MAFSIKMTRPILLFLLLLLTLSLRAQQIATVRGKVIDGQTKQPIVGATVAVSGANTVTSTDADGAFSLSRIAARATVIVSYVGYETSRIIVQGATLDVALQASSSSLEDVVVIGYGSVKRKDVTTAISSVSLEDLNERPIVSAGQALQGRAAGVAVIQPNGAPGGETSIRVRGTTSFNASNNPLYVVDGVPVDNINFLSPNDMADIQVLKDASSAAIYGSRAANGVVLITTKQGKAGDAKIALNAQLTQNNVISKLESLNAAEYKGLQDEIGLVNLPDGLPDKTNWFDETFTKGLMQNYQLSISDGTEKLRYFLSGGYLDEAGIIQSSFYRRYNIRGNIENNIRPWLKLNANIAYSDDIRNGINTGNGANRGGVVLSVINTPTYADIWDQDNPAQYYADFYGVNISSPLENIARTKNNKGRENRLIASGSATVNFTPDLSFKTMLSLDRRNGLTTTFLDPISTTWGRTQYGTASDNRNMNTVITFDNVLNYKKQWGRHGLDLMGGTSWTASDYTNSWINGSHFRNDLIETLNVANKISWTDTGTGASNWAIMSLFGRASYNFDGKYLVTANLRGDGSSKLHPDYRWGTFPSFSAAWRLSSEGFLADVSWINDLKIRGGWGQTGNQSGLTDYAYLQLYNVNRVAWFVTGQENALPTTNQANLRTRDLRWETTTQSNIGLDFTGFANRLTVNLDYYDKKTTDMLMYATVPTGAAQVGSIMRNEGVMRNKGFEVNVSSKNLVNNFKWSTDFNISFNRNKLTDLELQKIYSTARTADFVDDYVVRNEPGRSLGGFFGYISDGVDPETGELRYRDVNGDGRISSSDRTYIGDPNPDFTFGLTNNFNYKGFNLSIFLQGSYGNDIFNASRIETEGMYDGKNQSIRVLDRWRVPGQETSIPKAGFDLKNSSYFVEDGSYLRVKNVSLSYAIKTASLSRLGITRLQPFVSVSNLLTLTKYTGFDPEVNQWGNNGAVQGIDWGTYPQSRSFVMGLNLEF</sequence>
<keyword evidence="3 8" id="KW-1134">Transmembrane beta strand</keyword>
<comment type="similarity">
    <text evidence="8 9">Belongs to the TonB-dependent receptor family.</text>
</comment>
<feature type="chain" id="PRO_5046722886" evidence="10">
    <location>
        <begin position="26"/>
        <end position="990"/>
    </location>
</feature>
<dbReference type="SUPFAM" id="SSF56935">
    <property type="entry name" value="Porins"/>
    <property type="match status" value="1"/>
</dbReference>
<dbReference type="EMBL" id="CP117880">
    <property type="protein sequence ID" value="WDF68154.1"/>
    <property type="molecule type" value="Genomic_DNA"/>
</dbReference>
<dbReference type="InterPro" id="IPR037066">
    <property type="entry name" value="Plug_dom_sf"/>
</dbReference>
<evidence type="ECO:0000313" key="14">
    <source>
        <dbReference type="Proteomes" id="UP001221558"/>
    </source>
</evidence>
<dbReference type="Pfam" id="PF13715">
    <property type="entry name" value="CarbopepD_reg_2"/>
    <property type="match status" value="1"/>
</dbReference>
<dbReference type="InterPro" id="IPR036942">
    <property type="entry name" value="Beta-barrel_TonB_sf"/>
</dbReference>
<dbReference type="PROSITE" id="PS52016">
    <property type="entry name" value="TONB_DEPENDENT_REC_3"/>
    <property type="match status" value="1"/>
</dbReference>
<keyword evidence="6 8" id="KW-0472">Membrane</keyword>
<keyword evidence="10" id="KW-0732">Signal</keyword>
<dbReference type="InterPro" id="IPR012910">
    <property type="entry name" value="Plug_dom"/>
</dbReference>
<dbReference type="NCBIfam" id="TIGR04057">
    <property type="entry name" value="SusC_RagA_signa"/>
    <property type="match status" value="1"/>
</dbReference>
<evidence type="ECO:0000256" key="9">
    <source>
        <dbReference type="RuleBase" id="RU003357"/>
    </source>
</evidence>
<evidence type="ECO:0000256" key="8">
    <source>
        <dbReference type="PROSITE-ProRule" id="PRU01360"/>
    </source>
</evidence>
<accession>A0ABY7WHR9</accession>
<evidence type="ECO:0000256" key="5">
    <source>
        <dbReference type="ARBA" id="ARBA00023077"/>
    </source>
</evidence>
<dbReference type="Gene3D" id="2.40.170.20">
    <property type="entry name" value="TonB-dependent receptor, beta-barrel domain"/>
    <property type="match status" value="1"/>
</dbReference>
<dbReference type="Pfam" id="PF00593">
    <property type="entry name" value="TonB_dep_Rec_b-barrel"/>
    <property type="match status" value="1"/>
</dbReference>
<protein>
    <submittedName>
        <fullName evidence="13">TonB-dependent receptor</fullName>
    </submittedName>
</protein>
<evidence type="ECO:0000256" key="1">
    <source>
        <dbReference type="ARBA" id="ARBA00004571"/>
    </source>
</evidence>
<dbReference type="InterPro" id="IPR008969">
    <property type="entry name" value="CarboxyPept-like_regulatory"/>
</dbReference>
<dbReference type="InterPro" id="IPR000531">
    <property type="entry name" value="Beta-barrel_TonB"/>
</dbReference>
<dbReference type="Pfam" id="PF07715">
    <property type="entry name" value="Plug"/>
    <property type="match status" value="1"/>
</dbReference>
<name>A0ABY7WHR9_9SPHI</name>
<gene>
    <name evidence="13" type="ORF">PQ465_17880</name>
</gene>
<keyword evidence="4 8" id="KW-0812">Transmembrane</keyword>
<evidence type="ECO:0000259" key="11">
    <source>
        <dbReference type="Pfam" id="PF00593"/>
    </source>
</evidence>
<keyword evidence="14" id="KW-1185">Reference proteome</keyword>
<organism evidence="13 14">
    <name type="scientific">Sphingobacterium oryzagri</name>
    <dbReference type="NCBI Taxonomy" id="3025669"/>
    <lineage>
        <taxon>Bacteria</taxon>
        <taxon>Pseudomonadati</taxon>
        <taxon>Bacteroidota</taxon>
        <taxon>Sphingobacteriia</taxon>
        <taxon>Sphingobacteriales</taxon>
        <taxon>Sphingobacteriaceae</taxon>
        <taxon>Sphingobacterium</taxon>
    </lineage>
</organism>
<keyword evidence="13" id="KW-0675">Receptor</keyword>
<evidence type="ECO:0000256" key="7">
    <source>
        <dbReference type="ARBA" id="ARBA00023237"/>
    </source>
</evidence>
<feature type="domain" description="TonB-dependent receptor-like beta-barrel" evidence="11">
    <location>
        <begin position="388"/>
        <end position="933"/>
    </location>
</feature>
<evidence type="ECO:0000256" key="6">
    <source>
        <dbReference type="ARBA" id="ARBA00023136"/>
    </source>
</evidence>
<evidence type="ECO:0000256" key="2">
    <source>
        <dbReference type="ARBA" id="ARBA00022448"/>
    </source>
</evidence>
<dbReference type="NCBIfam" id="TIGR04056">
    <property type="entry name" value="OMP_RagA_SusC"/>
    <property type="match status" value="1"/>
</dbReference>
<evidence type="ECO:0000259" key="12">
    <source>
        <dbReference type="Pfam" id="PF07715"/>
    </source>
</evidence>
<evidence type="ECO:0000256" key="3">
    <source>
        <dbReference type="ARBA" id="ARBA00022452"/>
    </source>
</evidence>
<dbReference type="InterPro" id="IPR023996">
    <property type="entry name" value="TonB-dep_OMP_SusC/RagA"/>
</dbReference>